<keyword evidence="2" id="KW-1185">Reference proteome</keyword>
<reference evidence="1 2" key="1">
    <citation type="submission" date="2018-11" db="EMBL/GenBank/DDBJ databases">
        <authorList>
            <consortium name="Pathogen Informatics"/>
        </authorList>
    </citation>
    <scope>NUCLEOTIDE SEQUENCE [LARGE SCALE GENOMIC DNA]</scope>
</reference>
<accession>A0A3P7Q3H0</accession>
<dbReference type="EMBL" id="UYRU01074823">
    <property type="protein sequence ID" value="VDN25096.1"/>
    <property type="molecule type" value="Genomic_DNA"/>
</dbReference>
<name>A0A3P7Q3H0_DIBLA</name>
<proteinExistence type="predicted"/>
<dbReference type="AlphaFoldDB" id="A0A3P7Q3H0"/>
<dbReference type="OrthoDB" id="242257at2759"/>
<evidence type="ECO:0008006" key="3">
    <source>
        <dbReference type="Google" id="ProtNLM"/>
    </source>
</evidence>
<organism evidence="1 2">
    <name type="scientific">Dibothriocephalus latus</name>
    <name type="common">Fish tapeworm</name>
    <name type="synonym">Diphyllobothrium latum</name>
    <dbReference type="NCBI Taxonomy" id="60516"/>
    <lineage>
        <taxon>Eukaryota</taxon>
        <taxon>Metazoa</taxon>
        <taxon>Spiralia</taxon>
        <taxon>Lophotrochozoa</taxon>
        <taxon>Platyhelminthes</taxon>
        <taxon>Cestoda</taxon>
        <taxon>Eucestoda</taxon>
        <taxon>Diphyllobothriidea</taxon>
        <taxon>Diphyllobothriidae</taxon>
        <taxon>Dibothriocephalus</taxon>
    </lineage>
</organism>
<sequence length="137" mass="15339">MPRGGSCCAKNDLDLVMMPGPDYACVLDGEYGLKSRSFRSFSFSKSMSTEKAISQCLKAFYLVGDPRDYTLLEMNEKDGSEVLLDIGQDFRNQLRFEPKRPTVESSEQSIELALSEEMTAQEVVSRALSKFNKLCQG</sequence>
<evidence type="ECO:0000313" key="1">
    <source>
        <dbReference type="EMBL" id="VDN25096.1"/>
    </source>
</evidence>
<feature type="non-terminal residue" evidence="1">
    <location>
        <position position="137"/>
    </location>
</feature>
<dbReference type="Proteomes" id="UP000281553">
    <property type="component" value="Unassembled WGS sequence"/>
</dbReference>
<evidence type="ECO:0000313" key="2">
    <source>
        <dbReference type="Proteomes" id="UP000281553"/>
    </source>
</evidence>
<protein>
    <recommendedName>
        <fullName evidence="3">Ras-associating domain-containing protein</fullName>
    </recommendedName>
</protein>
<gene>
    <name evidence="1" type="ORF">DILT_LOCUS14564</name>
</gene>